<gene>
    <name evidence="1" type="ORF">FOF46_21555</name>
</gene>
<evidence type="ECO:0000313" key="1">
    <source>
        <dbReference type="EMBL" id="TSE05826.1"/>
    </source>
</evidence>
<dbReference type="Proteomes" id="UP000318833">
    <property type="component" value="Unassembled WGS sequence"/>
</dbReference>
<dbReference type="AlphaFoldDB" id="A0A554VFB8"/>
<dbReference type="RefSeq" id="WP_143917874.1">
    <property type="nucleotide sequence ID" value="NZ_CANMIK010000002.1"/>
</dbReference>
<evidence type="ECO:0000313" key="2">
    <source>
        <dbReference type="Proteomes" id="UP000318833"/>
    </source>
</evidence>
<protein>
    <submittedName>
        <fullName evidence="1">Uncharacterized protein</fullName>
    </submittedName>
</protein>
<organism evidence="1 2">
    <name type="scientific">Aquimarina algiphila</name>
    <dbReference type="NCBI Taxonomy" id="2047982"/>
    <lineage>
        <taxon>Bacteria</taxon>
        <taxon>Pseudomonadati</taxon>
        <taxon>Bacteroidota</taxon>
        <taxon>Flavobacteriia</taxon>
        <taxon>Flavobacteriales</taxon>
        <taxon>Flavobacteriaceae</taxon>
        <taxon>Aquimarina</taxon>
    </lineage>
</organism>
<sequence length="72" mass="7999">MKKLVLVSIVVLGSLFVSCEKSSINEEITEFELQETDKGDIVRPGDDPGSLHEVELYKVDKGDIIRPGDRPN</sequence>
<dbReference type="EMBL" id="VLNR01000054">
    <property type="protein sequence ID" value="TSE05826.1"/>
    <property type="molecule type" value="Genomic_DNA"/>
</dbReference>
<proteinExistence type="predicted"/>
<dbReference type="PROSITE" id="PS51257">
    <property type="entry name" value="PROKAR_LIPOPROTEIN"/>
    <property type="match status" value="1"/>
</dbReference>
<comment type="caution">
    <text evidence="1">The sequence shown here is derived from an EMBL/GenBank/DDBJ whole genome shotgun (WGS) entry which is preliminary data.</text>
</comment>
<name>A0A554VFB8_9FLAO</name>
<accession>A0A554VFB8</accession>
<keyword evidence="2" id="KW-1185">Reference proteome</keyword>
<reference evidence="1 2" key="1">
    <citation type="submission" date="2019-07" db="EMBL/GenBank/DDBJ databases">
        <title>The draft genome sequence of Aquimarina algiphila M91.</title>
        <authorList>
            <person name="Meng X."/>
        </authorList>
    </citation>
    <scope>NUCLEOTIDE SEQUENCE [LARGE SCALE GENOMIC DNA]</scope>
    <source>
        <strain evidence="1 2">M91</strain>
    </source>
</reference>